<gene>
    <name evidence="1" type="ORF">TR99319</name>
</gene>
<reference evidence="1" key="1">
    <citation type="submission" date="2016-01" db="EMBL/GenBank/DDBJ databases">
        <title>Reference transcriptome for the parasite Schistocephalus solidus: insights into the molecular evolution of parasitism.</title>
        <authorList>
            <person name="Hebert F.O."/>
            <person name="Grambauer S."/>
            <person name="Barber I."/>
            <person name="Landry C.R."/>
            <person name="Aubin-Horth N."/>
        </authorList>
    </citation>
    <scope>NUCLEOTIDE SEQUENCE</scope>
</reference>
<protein>
    <submittedName>
        <fullName evidence="1">Uncharacterized protein</fullName>
    </submittedName>
</protein>
<name>A0A0X3PPA6_SCHSO</name>
<accession>A0A0X3PPA6</accession>
<dbReference type="EMBL" id="GEEE01009460">
    <property type="protein sequence ID" value="JAP53765.1"/>
    <property type="molecule type" value="Transcribed_RNA"/>
</dbReference>
<dbReference type="AlphaFoldDB" id="A0A0X3PPA6"/>
<evidence type="ECO:0000313" key="1">
    <source>
        <dbReference type="EMBL" id="JAP53765.1"/>
    </source>
</evidence>
<organism evidence="1">
    <name type="scientific">Schistocephalus solidus</name>
    <name type="common">Tapeworm</name>
    <dbReference type="NCBI Taxonomy" id="70667"/>
    <lineage>
        <taxon>Eukaryota</taxon>
        <taxon>Metazoa</taxon>
        <taxon>Spiralia</taxon>
        <taxon>Lophotrochozoa</taxon>
        <taxon>Platyhelminthes</taxon>
        <taxon>Cestoda</taxon>
        <taxon>Eucestoda</taxon>
        <taxon>Diphyllobothriidea</taxon>
        <taxon>Diphyllobothriidae</taxon>
        <taxon>Schistocephalus</taxon>
    </lineage>
</organism>
<sequence>MRNVRRIKFLSKRWRLLLPSERFVGNLSDRVMRSHPRRYYQCTRPKGLFILRLAHAEKLLHYTLPVETLNSSEEKQLTGHAFGGSRWPGNSHFTSMRLW</sequence>
<proteinExistence type="predicted"/>